<organism evidence="9 10">
    <name type="scientific">Bacteroides vicugnae</name>
    <dbReference type="NCBI Taxonomy" id="3037989"/>
    <lineage>
        <taxon>Bacteria</taxon>
        <taxon>Pseudomonadati</taxon>
        <taxon>Bacteroidota</taxon>
        <taxon>Bacteroidia</taxon>
        <taxon>Bacteroidales</taxon>
        <taxon>Bacteroidaceae</taxon>
        <taxon>Bacteroides</taxon>
    </lineage>
</organism>
<gene>
    <name evidence="9" type="ORF">QHG74_13860</name>
</gene>
<keyword evidence="4 7" id="KW-0812">Transmembrane</keyword>
<dbReference type="InterPro" id="IPR012910">
    <property type="entry name" value="Plug_dom"/>
</dbReference>
<proteinExistence type="inferred from homology"/>
<dbReference type="InterPro" id="IPR037066">
    <property type="entry name" value="Plug_dom_sf"/>
</dbReference>
<feature type="domain" description="TonB-dependent receptor plug" evidence="8">
    <location>
        <begin position="140"/>
        <end position="240"/>
    </location>
</feature>
<accession>A0ABU5HRH6</accession>
<dbReference type="InterPro" id="IPR039426">
    <property type="entry name" value="TonB-dep_rcpt-like"/>
</dbReference>
<evidence type="ECO:0000256" key="5">
    <source>
        <dbReference type="ARBA" id="ARBA00023136"/>
    </source>
</evidence>
<evidence type="ECO:0000256" key="4">
    <source>
        <dbReference type="ARBA" id="ARBA00022692"/>
    </source>
</evidence>
<dbReference type="InterPro" id="IPR036942">
    <property type="entry name" value="Beta-barrel_TonB_sf"/>
</dbReference>
<evidence type="ECO:0000256" key="6">
    <source>
        <dbReference type="ARBA" id="ARBA00023237"/>
    </source>
</evidence>
<dbReference type="RefSeq" id="WP_195648724.1">
    <property type="nucleotide sequence ID" value="NZ_JARZAK010000008.1"/>
</dbReference>
<dbReference type="Gene3D" id="2.40.170.20">
    <property type="entry name" value="TonB-dependent receptor, beta-barrel domain"/>
    <property type="match status" value="1"/>
</dbReference>
<evidence type="ECO:0000256" key="2">
    <source>
        <dbReference type="ARBA" id="ARBA00022448"/>
    </source>
</evidence>
<dbReference type="NCBIfam" id="TIGR04056">
    <property type="entry name" value="OMP_RagA_SusC"/>
    <property type="match status" value="1"/>
</dbReference>
<dbReference type="InterPro" id="IPR008969">
    <property type="entry name" value="CarboxyPept-like_regulatory"/>
</dbReference>
<keyword evidence="2 7" id="KW-0813">Transport</keyword>
<evidence type="ECO:0000259" key="8">
    <source>
        <dbReference type="Pfam" id="PF07715"/>
    </source>
</evidence>
<keyword evidence="3 7" id="KW-1134">Transmembrane beta strand</keyword>
<keyword evidence="10" id="KW-1185">Reference proteome</keyword>
<dbReference type="PROSITE" id="PS52016">
    <property type="entry name" value="TONB_DEPENDENT_REC_3"/>
    <property type="match status" value="1"/>
</dbReference>
<dbReference type="InterPro" id="IPR023996">
    <property type="entry name" value="TonB-dep_OMP_SusC/RagA"/>
</dbReference>
<dbReference type="SUPFAM" id="SSF56935">
    <property type="entry name" value="Porins"/>
    <property type="match status" value="1"/>
</dbReference>
<reference evidence="9 10" key="1">
    <citation type="submission" date="2023-04" db="EMBL/GenBank/DDBJ databases">
        <title>Bacteroides pacosi sp. nov., isolated from the fecal material of an alpaca.</title>
        <authorList>
            <person name="Miller S."/>
            <person name="Hendry M."/>
            <person name="King J."/>
            <person name="Sankaranarayanan K."/>
            <person name="Lawson P.A."/>
        </authorList>
    </citation>
    <scope>NUCLEOTIDE SEQUENCE [LARGE SCALE GENOMIC DNA]</scope>
    <source>
        <strain evidence="9 10">A2-P53</strain>
    </source>
</reference>
<evidence type="ECO:0000313" key="10">
    <source>
        <dbReference type="Proteomes" id="UP001292913"/>
    </source>
</evidence>
<dbReference type="SUPFAM" id="SSF49464">
    <property type="entry name" value="Carboxypeptidase regulatory domain-like"/>
    <property type="match status" value="1"/>
</dbReference>
<dbReference type="EMBL" id="JARZAK010000008">
    <property type="protein sequence ID" value="MDY7258798.1"/>
    <property type="molecule type" value="Genomic_DNA"/>
</dbReference>
<dbReference type="Gene3D" id="2.170.130.10">
    <property type="entry name" value="TonB-dependent receptor, plug domain"/>
    <property type="match status" value="1"/>
</dbReference>
<evidence type="ECO:0000256" key="3">
    <source>
        <dbReference type="ARBA" id="ARBA00022452"/>
    </source>
</evidence>
<name>A0ABU5HRH6_9BACE</name>
<dbReference type="Pfam" id="PF07715">
    <property type="entry name" value="Plug"/>
    <property type="match status" value="1"/>
</dbReference>
<sequence>MRNKIRYIRLIGLIFVLIVGSSLTFAQNKSKRKSAKKPLVEIVSIVTDEKGSPLKNVSIICGEGAVVLYTDEKGRFQTKVENDATVMIEALGYEDKVYKLTGSNIVPEKIVLKKEPLFLTGESLVNRADGGKTYKGNEVGATSVLENGQFGTFPDLTLTNMLQGKMLGLQVRSTVSGLGNNTPDLYIRGQHGMSENTAIVIIDGVERPVADLIPEEIERIELLKDATAKILYGARAANGVLWVTTRRGKANRRIYNATAEVGVVQMTRTPDFLNSYQYANLYNEARANDGMTPYYNQKQLEGYKNSKGANDLLYPNVDLYDQLLNKNANYRKVSFDMTGGTDRVRYALIAGYVGGSGFEDVAYTPQLNRLTLRGNLDFNVTDFLTISADVAGRMEMRKWGQLDCGQVFTALSTHRPNEYPLTMSTEETGLAGGSDGIPLFGASLRQPMNAYAETMYGGYTDERYTRSQTNIGLKFDLDMLTKGLKAGAFLSFDNYDYLQLSLSKVYPTYAIKTYRDFAGEEKIMYTQMKKTDVATSQSRKSTTLQQTLGWNAFAGYENTFNQKHDVSARLTYMYSKTTNQGVTQDIINANYALRLNYMYDHRYAVEADMALMGSNRFKPGNKYFFSAAGGLAWILSNEDFLKDNEYVNFLKLKTSAGILGYDRSTEHLLYERAWAQDGSFRFGTTNNGATAYYSTFVRAGNPNLKWEKAAEWNIGVEGLFLNNRLYTEINYFREKHTDIIGSVDASYGDYTGNFTYQDNMGSVLNHGIEGMFTWSDRVNDWSYSVGANFVWSKNKVLKWNQVKHGEEYRYTVGRSTDAMMGLVAEGLFGKDVAINGHATQTFADYQEGDIAYRDLNGDKVIDGRDVKELGNSFPRTTLGIDFSVSYKGWGLYLQGYSELGVHTWATNAYYWNNGESKYSKLALDRYHPVNNPTGSYPRLTTTAGENNFRNSSFWLENTSFFRMKNVELSYTFNQFSPSSVVKKIKVFARGANLFVLSSVKDLDPELLNAGVTNYPVTRSFTGGVSFVF</sequence>
<evidence type="ECO:0000256" key="7">
    <source>
        <dbReference type="PROSITE-ProRule" id="PRU01360"/>
    </source>
</evidence>
<comment type="caution">
    <text evidence="9">The sequence shown here is derived from an EMBL/GenBank/DDBJ whole genome shotgun (WGS) entry which is preliminary data.</text>
</comment>
<protein>
    <submittedName>
        <fullName evidence="9">SusC/RagA family TonB-linked outer membrane protein</fullName>
    </submittedName>
</protein>
<dbReference type="Proteomes" id="UP001292913">
    <property type="component" value="Unassembled WGS sequence"/>
</dbReference>
<keyword evidence="6 7" id="KW-0998">Cell outer membrane</keyword>
<evidence type="ECO:0000256" key="1">
    <source>
        <dbReference type="ARBA" id="ARBA00004571"/>
    </source>
</evidence>
<keyword evidence="5 7" id="KW-0472">Membrane</keyword>
<comment type="similarity">
    <text evidence="7">Belongs to the TonB-dependent receptor family.</text>
</comment>
<evidence type="ECO:0000313" key="9">
    <source>
        <dbReference type="EMBL" id="MDY7258798.1"/>
    </source>
</evidence>
<comment type="subcellular location">
    <subcellularLocation>
        <location evidence="1 7">Cell outer membrane</location>
        <topology evidence="1 7">Multi-pass membrane protein</topology>
    </subcellularLocation>
</comment>